<accession>A0AAU9PYI9</accession>
<dbReference type="AlphaFoldDB" id="A0AAU9PYI9"/>
<evidence type="ECO:0000313" key="1">
    <source>
        <dbReference type="EMBL" id="CAH1521274.1"/>
    </source>
</evidence>
<sequence length="120" mass="13841">MIGKFKGTSAWNAYMAYRGFVNFLYLTDYMRKEGIVERSKCLERFQSLSLDGKKELLINLMGYKRIDHYDMMALVSIHTNSHGMSIDHSSIDNYQVSELAELVLESLLHCSELKDAGLFF</sequence>
<comment type="caution">
    <text evidence="1">The sequence shown here is derived from an EMBL/GenBank/DDBJ whole genome shotgun (WGS) entry which is preliminary data.</text>
</comment>
<organism evidence="1 2">
    <name type="scientific">Vibrio owensii</name>
    <dbReference type="NCBI Taxonomy" id="696485"/>
    <lineage>
        <taxon>Bacteria</taxon>
        <taxon>Pseudomonadati</taxon>
        <taxon>Pseudomonadota</taxon>
        <taxon>Gammaproteobacteria</taxon>
        <taxon>Vibrionales</taxon>
        <taxon>Vibrionaceae</taxon>
        <taxon>Vibrio</taxon>
    </lineage>
</organism>
<reference evidence="1" key="1">
    <citation type="submission" date="2022-01" db="EMBL/GenBank/DDBJ databases">
        <authorList>
            <person name="Lagorce A."/>
        </authorList>
    </citation>
    <scope>NUCLEOTIDE SEQUENCE</scope>
    <source>
        <strain evidence="1">Th15_F1_D04</strain>
    </source>
</reference>
<dbReference type="Proteomes" id="UP001295420">
    <property type="component" value="Unassembled WGS sequence"/>
</dbReference>
<dbReference type="RefSeq" id="WP_409929971.1">
    <property type="nucleotide sequence ID" value="NZ_CAKMTQ010000001.1"/>
</dbReference>
<name>A0AAU9PYI9_9VIBR</name>
<gene>
    <name evidence="1" type="ORF">THF1D04_10738</name>
</gene>
<proteinExistence type="predicted"/>
<dbReference type="EMBL" id="CAKMTQ010000001">
    <property type="protein sequence ID" value="CAH1521274.1"/>
    <property type="molecule type" value="Genomic_DNA"/>
</dbReference>
<protein>
    <submittedName>
        <fullName evidence="1">Whole genome shotgun sequence</fullName>
    </submittedName>
</protein>
<evidence type="ECO:0000313" key="2">
    <source>
        <dbReference type="Proteomes" id="UP001295420"/>
    </source>
</evidence>